<keyword evidence="2" id="KW-0812">Transmembrane</keyword>
<evidence type="ECO:0000313" key="4">
    <source>
        <dbReference type="Proteomes" id="UP000539146"/>
    </source>
</evidence>
<dbReference type="Proteomes" id="UP000539146">
    <property type="component" value="Unassembled WGS sequence"/>
</dbReference>
<comment type="caution">
    <text evidence="3">The sequence shown here is derived from an EMBL/GenBank/DDBJ whole genome shotgun (WGS) entry which is preliminary data.</text>
</comment>
<feature type="transmembrane region" description="Helical" evidence="2">
    <location>
        <begin position="29"/>
        <end position="51"/>
    </location>
</feature>
<evidence type="ECO:0000256" key="1">
    <source>
        <dbReference type="SAM" id="MobiDB-lite"/>
    </source>
</evidence>
<dbReference type="RefSeq" id="WP_175325021.1">
    <property type="nucleotide sequence ID" value="NZ_JABMCG010000062.1"/>
</dbReference>
<gene>
    <name evidence="3" type="ORF">HP467_01820</name>
</gene>
<organism evidence="3 4">
    <name type="scientific">Curtobacterium citreum</name>
    <dbReference type="NCBI Taxonomy" id="2036"/>
    <lineage>
        <taxon>Bacteria</taxon>
        <taxon>Bacillati</taxon>
        <taxon>Actinomycetota</taxon>
        <taxon>Actinomycetes</taxon>
        <taxon>Micrococcales</taxon>
        <taxon>Microbacteriaceae</taxon>
        <taxon>Curtobacterium</taxon>
    </lineage>
</organism>
<dbReference type="AlphaFoldDB" id="A0A850DTP9"/>
<dbReference type="InterPro" id="IPR027417">
    <property type="entry name" value="P-loop_NTPase"/>
</dbReference>
<dbReference type="EMBL" id="JABMCG010000062">
    <property type="protein sequence ID" value="NUU26853.1"/>
    <property type="molecule type" value="Genomic_DNA"/>
</dbReference>
<feature type="region of interest" description="Disordered" evidence="1">
    <location>
        <begin position="621"/>
        <end position="713"/>
    </location>
</feature>
<sequence>MSKPDARSKGQDQRQPIEWATVLPRLRTLLLVLIGFGVVPLLVNALTPAIVPTKVRYWVVPRWWVGIVLGTLVVAGGVAVWEVLHAPEWFAARLDSGDGVTDWLAQALPFWLLNLAAGVLLIPAGWAWKRRRVARAVSRRQIDDVYMQEQIEKARTQAADLAAATRIGVRLDVESHEVTGVGANAVRGPHELPNGRQAVGAIVRPTVRTFQDRAQDRQRVRQWQEPGSRWLTVPQKAGQVRLVMVAESGQGKTVLLFELMLALLRQGFRVVFLDGKGNPADAAALRAAAEGAGKTAAAPATYNLFNGTSAEVTDRVTRLFPQTEGDGAFYRKRARTVMQKLQKDSAASSLADLRERAYRPQDFVSDRYDLNMLRDTSGPVKNSPPMSVAALQDIETNFEDLRGLISEDGWSFDELPADLTTVTITPSDQAQKTLADLLLLGFRQHITKRAATGDDSPVVVVIDEFAQLVGVDVDPAEFVASIQETGRSLGVGIVAATQSVAGTSNDAMMQKRLMSAGAGILIGRTNDPEDAVKYAGTVMRMEASGAATGDQLGSGRAQHTYALHPQTVRLAADGMFWLVQNGSIVPFRALPPTVAPTNANQPAAADAEPAETAAPVLEDVEPAPEPAHDDEPAPDVDEPDVDEVGPEEAPAEGETAPERAPEPAAPVAGGAALWSRVANDEPQDDETPATPPPPKKPAQPKRSGVQFRSKGGS</sequence>
<feature type="transmembrane region" description="Helical" evidence="2">
    <location>
        <begin position="104"/>
        <end position="128"/>
    </location>
</feature>
<evidence type="ECO:0000313" key="3">
    <source>
        <dbReference type="EMBL" id="NUU26853.1"/>
    </source>
</evidence>
<dbReference type="Gene3D" id="3.40.50.300">
    <property type="entry name" value="P-loop containing nucleotide triphosphate hydrolases"/>
    <property type="match status" value="1"/>
</dbReference>
<feature type="compositionally biased region" description="Acidic residues" evidence="1">
    <location>
        <begin position="632"/>
        <end position="651"/>
    </location>
</feature>
<feature type="transmembrane region" description="Helical" evidence="2">
    <location>
        <begin position="63"/>
        <end position="84"/>
    </location>
</feature>
<evidence type="ECO:0000256" key="2">
    <source>
        <dbReference type="SAM" id="Phobius"/>
    </source>
</evidence>
<dbReference type="SUPFAM" id="SSF52540">
    <property type="entry name" value="P-loop containing nucleoside triphosphate hydrolases"/>
    <property type="match status" value="1"/>
</dbReference>
<name>A0A850DTP9_9MICO</name>
<reference evidence="3 4" key="1">
    <citation type="submission" date="2020-05" db="EMBL/GenBank/DDBJ databases">
        <title>Genome Sequencing of Type Strains.</title>
        <authorList>
            <person name="Lemaire J.F."/>
            <person name="Inderbitzin P."/>
            <person name="Gregorio O.A."/>
            <person name="Collins S.B."/>
            <person name="Wespe N."/>
            <person name="Knight-Connoni V."/>
        </authorList>
    </citation>
    <scope>NUCLEOTIDE SEQUENCE [LARGE SCALE GENOMIC DNA]</scope>
    <source>
        <strain evidence="3 4">DSM 20512</strain>
    </source>
</reference>
<keyword evidence="2" id="KW-1133">Transmembrane helix</keyword>
<keyword evidence="2" id="KW-0472">Membrane</keyword>
<proteinExistence type="predicted"/>
<protein>
    <submittedName>
        <fullName evidence="3">Uncharacterized protein</fullName>
    </submittedName>
</protein>
<accession>A0A850DTP9</accession>